<reference evidence="1 2" key="1">
    <citation type="submission" date="2017-07" db="EMBL/GenBank/DDBJ databases">
        <title>Isolation and whole genome analysis of endospore-forming bacteria from heroin.</title>
        <authorList>
            <person name="Kalinowski J."/>
            <person name="Ahrens B."/>
            <person name="Al-Dilaimi A."/>
            <person name="Winkler A."/>
            <person name="Wibberg D."/>
            <person name="Schleenbecker U."/>
            <person name="Ruckert C."/>
            <person name="Wolfel R."/>
            <person name="Grass G."/>
        </authorList>
    </citation>
    <scope>NUCLEOTIDE SEQUENCE [LARGE SCALE GENOMIC DNA]</scope>
    <source>
        <strain evidence="1 2">7539</strain>
    </source>
</reference>
<organism evidence="1 2">
    <name type="scientific">Shouchella clausii</name>
    <name type="common">Alkalihalobacillus clausii</name>
    <dbReference type="NCBI Taxonomy" id="79880"/>
    <lineage>
        <taxon>Bacteria</taxon>
        <taxon>Bacillati</taxon>
        <taxon>Bacillota</taxon>
        <taxon>Bacilli</taxon>
        <taxon>Bacillales</taxon>
        <taxon>Bacillaceae</taxon>
        <taxon>Shouchella</taxon>
    </lineage>
</organism>
<dbReference type="Proteomes" id="UP000216207">
    <property type="component" value="Unassembled WGS sequence"/>
</dbReference>
<proteinExistence type="predicted"/>
<evidence type="ECO:0000313" key="2">
    <source>
        <dbReference type="Proteomes" id="UP000216207"/>
    </source>
</evidence>
<gene>
    <name evidence="1" type="ORF">CHH72_20635</name>
</gene>
<evidence type="ECO:0000313" key="1">
    <source>
        <dbReference type="EMBL" id="PAE87051.1"/>
    </source>
</evidence>
<protein>
    <submittedName>
        <fullName evidence="1">Uncharacterized protein</fullName>
    </submittedName>
</protein>
<dbReference type="EMBL" id="NPCC01000043">
    <property type="protein sequence ID" value="PAE87051.1"/>
    <property type="molecule type" value="Genomic_DNA"/>
</dbReference>
<dbReference type="RefSeq" id="WP_095327357.1">
    <property type="nucleotide sequence ID" value="NZ_NPCC01000043.1"/>
</dbReference>
<dbReference type="PROSITE" id="PS51257">
    <property type="entry name" value="PROKAR_LIPOPROTEIN"/>
    <property type="match status" value="1"/>
</dbReference>
<dbReference type="AlphaFoldDB" id="A0A268NUH8"/>
<sequence length="115" mass="13104">MKKLTFAVMLLLFLGGCGEKTLVIRSALEGDSYLRNNASELSEQQFKSLLAQQAAIEEDAYTKLQTLLSEHEHTRYMLAENRIYRYDTEGELLYVADWTETEDSGVFKIAALTFP</sequence>
<name>A0A268NUH8_SHOCL</name>
<accession>A0A268NUH8</accession>
<comment type="caution">
    <text evidence="1">The sequence shown here is derived from an EMBL/GenBank/DDBJ whole genome shotgun (WGS) entry which is preliminary data.</text>
</comment>